<feature type="region of interest" description="Disordered" evidence="1">
    <location>
        <begin position="158"/>
        <end position="279"/>
    </location>
</feature>
<feature type="region of interest" description="Disordered" evidence="1">
    <location>
        <begin position="1"/>
        <end position="134"/>
    </location>
</feature>
<dbReference type="Proteomes" id="UP001215598">
    <property type="component" value="Unassembled WGS sequence"/>
</dbReference>
<feature type="compositionally biased region" description="Polar residues" evidence="1">
    <location>
        <begin position="21"/>
        <end position="49"/>
    </location>
</feature>
<protein>
    <submittedName>
        <fullName evidence="2">Uncharacterized protein</fullName>
    </submittedName>
</protein>
<evidence type="ECO:0000313" key="3">
    <source>
        <dbReference type="Proteomes" id="UP001215598"/>
    </source>
</evidence>
<feature type="compositionally biased region" description="Low complexity" evidence="1">
    <location>
        <begin position="246"/>
        <end position="259"/>
    </location>
</feature>
<reference evidence="2" key="1">
    <citation type="submission" date="2023-03" db="EMBL/GenBank/DDBJ databases">
        <title>Massive genome expansion in bonnet fungi (Mycena s.s.) driven by repeated elements and novel gene families across ecological guilds.</title>
        <authorList>
            <consortium name="Lawrence Berkeley National Laboratory"/>
            <person name="Harder C.B."/>
            <person name="Miyauchi S."/>
            <person name="Viragh M."/>
            <person name="Kuo A."/>
            <person name="Thoen E."/>
            <person name="Andreopoulos B."/>
            <person name="Lu D."/>
            <person name="Skrede I."/>
            <person name="Drula E."/>
            <person name="Henrissat B."/>
            <person name="Morin E."/>
            <person name="Kohler A."/>
            <person name="Barry K."/>
            <person name="LaButti K."/>
            <person name="Morin E."/>
            <person name="Salamov A."/>
            <person name="Lipzen A."/>
            <person name="Mereny Z."/>
            <person name="Hegedus B."/>
            <person name="Baldrian P."/>
            <person name="Stursova M."/>
            <person name="Weitz H."/>
            <person name="Taylor A."/>
            <person name="Grigoriev I.V."/>
            <person name="Nagy L.G."/>
            <person name="Martin F."/>
            <person name="Kauserud H."/>
        </authorList>
    </citation>
    <scope>NUCLEOTIDE SEQUENCE</scope>
    <source>
        <strain evidence="2">CBHHK182m</strain>
    </source>
</reference>
<accession>A0AAD7KJN8</accession>
<evidence type="ECO:0000313" key="2">
    <source>
        <dbReference type="EMBL" id="KAJ7786517.1"/>
    </source>
</evidence>
<organism evidence="2 3">
    <name type="scientific">Mycena metata</name>
    <dbReference type="NCBI Taxonomy" id="1033252"/>
    <lineage>
        <taxon>Eukaryota</taxon>
        <taxon>Fungi</taxon>
        <taxon>Dikarya</taxon>
        <taxon>Basidiomycota</taxon>
        <taxon>Agaricomycotina</taxon>
        <taxon>Agaricomycetes</taxon>
        <taxon>Agaricomycetidae</taxon>
        <taxon>Agaricales</taxon>
        <taxon>Marasmiineae</taxon>
        <taxon>Mycenaceae</taxon>
        <taxon>Mycena</taxon>
    </lineage>
</organism>
<gene>
    <name evidence="2" type="ORF">B0H16DRAFT_34598</name>
</gene>
<sequence length="350" mass="37920">MITPSSSVSRPQAVLAPEPSSFVQSCDTQEITPNQFEPTVLLASSSSRRPQSRDVYRQHDLNLSHQLPPSSPIRSPIPTPSPSPRRARKLLPPKKSTRPLKRQASDAYAYLRSDPDDEWSTLPARKKVKASEQAQVKLSGVRTTAAFRLPGTVTKGRVTGLSATSERRVVTFLPPPLKAGKAKAVAESAGPRSEEGLHGKAPSRAPKHSRDSSPPVGTPKRRRISDNPYPSPANSCLTPGEATVVAQSDAASSNIQSSSPIRPVQYRFPSPPTSDPMPTHDPEVHTTVAVNAVSERYPRTKSVMRQRKHETEVVWDLLELPSCGNVHSGATVDGTQSLGELPVVVWEGRS</sequence>
<dbReference type="AlphaFoldDB" id="A0AAD7KJN8"/>
<proteinExistence type="predicted"/>
<feature type="compositionally biased region" description="Pro residues" evidence="1">
    <location>
        <begin position="69"/>
        <end position="83"/>
    </location>
</feature>
<keyword evidence="3" id="KW-1185">Reference proteome</keyword>
<feature type="compositionally biased region" description="Basic and acidic residues" evidence="1">
    <location>
        <begin position="51"/>
        <end position="62"/>
    </location>
</feature>
<name>A0AAD7KJN8_9AGAR</name>
<feature type="compositionally biased region" description="Basic residues" evidence="1">
    <location>
        <begin position="85"/>
        <end position="101"/>
    </location>
</feature>
<dbReference type="EMBL" id="JARKIB010000001">
    <property type="protein sequence ID" value="KAJ7786517.1"/>
    <property type="molecule type" value="Genomic_DNA"/>
</dbReference>
<feature type="compositionally biased region" description="Polar residues" evidence="1">
    <location>
        <begin position="1"/>
        <end position="10"/>
    </location>
</feature>
<evidence type="ECO:0000256" key="1">
    <source>
        <dbReference type="SAM" id="MobiDB-lite"/>
    </source>
</evidence>
<comment type="caution">
    <text evidence="2">The sequence shown here is derived from an EMBL/GenBank/DDBJ whole genome shotgun (WGS) entry which is preliminary data.</text>
</comment>